<evidence type="ECO:0000313" key="13">
    <source>
        <dbReference type="Proteomes" id="UP001219525"/>
    </source>
</evidence>
<feature type="binding site" evidence="9">
    <location>
        <position position="89"/>
    </location>
    <ligand>
        <name>ATP</name>
        <dbReference type="ChEBI" id="CHEBI:30616"/>
    </ligand>
</feature>
<proteinExistence type="predicted"/>
<evidence type="ECO:0000256" key="3">
    <source>
        <dbReference type="ARBA" id="ARBA00022679"/>
    </source>
</evidence>
<evidence type="ECO:0000256" key="9">
    <source>
        <dbReference type="PROSITE-ProRule" id="PRU10141"/>
    </source>
</evidence>
<dbReference type="EC" id="2.7.11.1" evidence="1"/>
<dbReference type="GO" id="GO:0005524">
    <property type="term" value="F:ATP binding"/>
    <property type="evidence" value="ECO:0007669"/>
    <property type="project" value="UniProtKB-UniRule"/>
</dbReference>
<dbReference type="GO" id="GO:0000245">
    <property type="term" value="P:spliceosomal complex assembly"/>
    <property type="evidence" value="ECO:0007669"/>
    <property type="project" value="TreeGrafter"/>
</dbReference>
<dbReference type="SMART" id="SM00220">
    <property type="entry name" value="S_TKc"/>
    <property type="match status" value="1"/>
</dbReference>
<evidence type="ECO:0000256" key="4">
    <source>
        <dbReference type="ARBA" id="ARBA00022741"/>
    </source>
</evidence>
<dbReference type="InterPro" id="IPR017441">
    <property type="entry name" value="Protein_kinase_ATP_BS"/>
</dbReference>
<keyword evidence="4 9" id="KW-0547">Nucleotide-binding</keyword>
<dbReference type="Proteomes" id="UP001219525">
    <property type="component" value="Unassembled WGS sequence"/>
</dbReference>
<comment type="caution">
    <text evidence="12">The sequence shown here is derived from an EMBL/GenBank/DDBJ whole genome shotgun (WGS) entry which is preliminary data.</text>
</comment>
<evidence type="ECO:0000256" key="10">
    <source>
        <dbReference type="SAM" id="MobiDB-lite"/>
    </source>
</evidence>
<dbReference type="GO" id="GO:0050684">
    <property type="term" value="P:regulation of mRNA processing"/>
    <property type="evidence" value="ECO:0007669"/>
    <property type="project" value="TreeGrafter"/>
</dbReference>
<dbReference type="SUPFAM" id="SSF56112">
    <property type="entry name" value="Protein kinase-like (PK-like)"/>
    <property type="match status" value="1"/>
</dbReference>
<dbReference type="GO" id="GO:0004674">
    <property type="term" value="F:protein serine/threonine kinase activity"/>
    <property type="evidence" value="ECO:0007669"/>
    <property type="project" value="UniProtKB-KW"/>
</dbReference>
<gene>
    <name evidence="12" type="ORF">GGX14DRAFT_500972</name>
</gene>
<feature type="domain" description="Protein kinase" evidence="11">
    <location>
        <begin position="60"/>
        <end position="417"/>
    </location>
</feature>
<evidence type="ECO:0000256" key="1">
    <source>
        <dbReference type="ARBA" id="ARBA00012513"/>
    </source>
</evidence>
<dbReference type="PROSITE" id="PS50011">
    <property type="entry name" value="PROTEIN_KINASE_DOM"/>
    <property type="match status" value="1"/>
</dbReference>
<feature type="region of interest" description="Disordered" evidence="10">
    <location>
        <begin position="12"/>
        <end position="34"/>
    </location>
</feature>
<dbReference type="PANTHER" id="PTHR47634">
    <property type="entry name" value="PROTEIN KINASE DOMAIN-CONTAINING PROTEIN-RELATED"/>
    <property type="match status" value="1"/>
</dbReference>
<evidence type="ECO:0000256" key="7">
    <source>
        <dbReference type="ARBA" id="ARBA00047899"/>
    </source>
</evidence>
<accession>A0AAD6V716</accession>
<evidence type="ECO:0000313" key="12">
    <source>
        <dbReference type="EMBL" id="KAJ7204767.1"/>
    </source>
</evidence>
<dbReference type="InterPro" id="IPR011009">
    <property type="entry name" value="Kinase-like_dom_sf"/>
</dbReference>
<evidence type="ECO:0000259" key="11">
    <source>
        <dbReference type="PROSITE" id="PS50011"/>
    </source>
</evidence>
<evidence type="ECO:0000256" key="5">
    <source>
        <dbReference type="ARBA" id="ARBA00022777"/>
    </source>
</evidence>
<dbReference type="Pfam" id="PF00069">
    <property type="entry name" value="Pkinase"/>
    <property type="match status" value="2"/>
</dbReference>
<dbReference type="EMBL" id="JARJCW010000046">
    <property type="protein sequence ID" value="KAJ7204767.1"/>
    <property type="molecule type" value="Genomic_DNA"/>
</dbReference>
<keyword evidence="6 9" id="KW-0067">ATP-binding</keyword>
<keyword evidence="3" id="KW-0808">Transferase</keyword>
<dbReference type="PROSITE" id="PS00107">
    <property type="entry name" value="PROTEIN_KINASE_ATP"/>
    <property type="match status" value="1"/>
</dbReference>
<comment type="catalytic activity">
    <reaction evidence="7">
        <text>L-threonyl-[protein] + ATP = O-phospho-L-threonyl-[protein] + ADP + H(+)</text>
        <dbReference type="Rhea" id="RHEA:46608"/>
        <dbReference type="Rhea" id="RHEA-COMP:11060"/>
        <dbReference type="Rhea" id="RHEA-COMP:11605"/>
        <dbReference type="ChEBI" id="CHEBI:15378"/>
        <dbReference type="ChEBI" id="CHEBI:30013"/>
        <dbReference type="ChEBI" id="CHEBI:30616"/>
        <dbReference type="ChEBI" id="CHEBI:61977"/>
        <dbReference type="ChEBI" id="CHEBI:456216"/>
        <dbReference type="EC" id="2.7.11.1"/>
    </reaction>
</comment>
<comment type="catalytic activity">
    <reaction evidence="8">
        <text>L-seryl-[protein] + ATP = O-phospho-L-seryl-[protein] + ADP + H(+)</text>
        <dbReference type="Rhea" id="RHEA:17989"/>
        <dbReference type="Rhea" id="RHEA-COMP:9863"/>
        <dbReference type="Rhea" id="RHEA-COMP:11604"/>
        <dbReference type="ChEBI" id="CHEBI:15378"/>
        <dbReference type="ChEBI" id="CHEBI:29999"/>
        <dbReference type="ChEBI" id="CHEBI:30616"/>
        <dbReference type="ChEBI" id="CHEBI:83421"/>
        <dbReference type="ChEBI" id="CHEBI:456216"/>
        <dbReference type="EC" id="2.7.11.1"/>
    </reaction>
</comment>
<sequence length="422" mass="46107">MIKRAVTALLGTRIPRPPPGRTPPSQSNPFPEERLDLPTLSGSGYWAGRAGDVLKDGGVYTVTRKLGWGGYSNVWLASSSEGFSSFAIKVYTAHATQLHRLGHLHELDAWLRVQATHNQSVAPLLHLVDHFTHLGPLGEHLCLVTYPCAQSVSDYLSTAPNRCIPPLVVKRIVTEVLYGLEILHARRIIHTGNLKADNILFAADADAVDAAQAQPSTYDPSTLNLGGVDYPLMRSAPIRMPWKAQDDPYTSELYTLRLVDLGQAQLLDGLRVSTTIQPVAMRAPEVLLQAPFGTAVDIWNLGCLTFELLSGVWLFDPTANDGVWTAEDDHLNKMAAMTGQRFPAELLAAGRQSKIYFNEKGASRIWLQAAPLTDASVPLANYDVDQLDVCLSFLSACLELDPGARASANDLLKHPWLEEASC</sequence>
<keyword evidence="2" id="KW-0723">Serine/threonine-protein kinase</keyword>
<organism evidence="12 13">
    <name type="scientific">Mycena pura</name>
    <dbReference type="NCBI Taxonomy" id="153505"/>
    <lineage>
        <taxon>Eukaryota</taxon>
        <taxon>Fungi</taxon>
        <taxon>Dikarya</taxon>
        <taxon>Basidiomycota</taxon>
        <taxon>Agaricomycotina</taxon>
        <taxon>Agaricomycetes</taxon>
        <taxon>Agaricomycetidae</taxon>
        <taxon>Agaricales</taxon>
        <taxon>Marasmiineae</taxon>
        <taxon>Mycenaceae</taxon>
        <taxon>Mycena</taxon>
    </lineage>
</organism>
<evidence type="ECO:0000256" key="8">
    <source>
        <dbReference type="ARBA" id="ARBA00048679"/>
    </source>
</evidence>
<name>A0AAD6V716_9AGAR</name>
<dbReference type="InterPro" id="IPR000719">
    <property type="entry name" value="Prot_kinase_dom"/>
</dbReference>
<reference evidence="12" key="1">
    <citation type="submission" date="2023-03" db="EMBL/GenBank/DDBJ databases">
        <title>Massive genome expansion in bonnet fungi (Mycena s.s.) driven by repeated elements and novel gene families across ecological guilds.</title>
        <authorList>
            <consortium name="Lawrence Berkeley National Laboratory"/>
            <person name="Harder C.B."/>
            <person name="Miyauchi S."/>
            <person name="Viragh M."/>
            <person name="Kuo A."/>
            <person name="Thoen E."/>
            <person name="Andreopoulos B."/>
            <person name="Lu D."/>
            <person name="Skrede I."/>
            <person name="Drula E."/>
            <person name="Henrissat B."/>
            <person name="Morin E."/>
            <person name="Kohler A."/>
            <person name="Barry K."/>
            <person name="LaButti K."/>
            <person name="Morin E."/>
            <person name="Salamov A."/>
            <person name="Lipzen A."/>
            <person name="Mereny Z."/>
            <person name="Hegedus B."/>
            <person name="Baldrian P."/>
            <person name="Stursova M."/>
            <person name="Weitz H."/>
            <person name="Taylor A."/>
            <person name="Grigoriev I.V."/>
            <person name="Nagy L.G."/>
            <person name="Martin F."/>
            <person name="Kauserud H."/>
        </authorList>
    </citation>
    <scope>NUCLEOTIDE SEQUENCE</scope>
    <source>
        <strain evidence="12">9144</strain>
    </source>
</reference>
<keyword evidence="13" id="KW-1185">Reference proteome</keyword>
<dbReference type="Gene3D" id="3.30.200.20">
    <property type="entry name" value="Phosphorylase Kinase, domain 1"/>
    <property type="match status" value="1"/>
</dbReference>
<dbReference type="PANTHER" id="PTHR47634:SF9">
    <property type="entry name" value="PROTEIN KINASE DOMAIN-CONTAINING PROTEIN-RELATED"/>
    <property type="match status" value="1"/>
</dbReference>
<dbReference type="InterPro" id="IPR051334">
    <property type="entry name" value="SRPK"/>
</dbReference>
<evidence type="ECO:0000256" key="6">
    <source>
        <dbReference type="ARBA" id="ARBA00022840"/>
    </source>
</evidence>
<keyword evidence="5 12" id="KW-0418">Kinase</keyword>
<protein>
    <recommendedName>
        <fullName evidence="1">non-specific serine/threonine protein kinase</fullName>
        <ecNumber evidence="1">2.7.11.1</ecNumber>
    </recommendedName>
</protein>
<evidence type="ECO:0000256" key="2">
    <source>
        <dbReference type="ARBA" id="ARBA00022527"/>
    </source>
</evidence>
<dbReference type="Gene3D" id="1.10.510.10">
    <property type="entry name" value="Transferase(Phosphotransferase) domain 1"/>
    <property type="match status" value="1"/>
</dbReference>
<dbReference type="AlphaFoldDB" id="A0AAD6V716"/>